<evidence type="ECO:0000256" key="4">
    <source>
        <dbReference type="ARBA" id="ARBA00022741"/>
    </source>
</evidence>
<dbReference type="InterPro" id="IPR003593">
    <property type="entry name" value="AAA+_ATPase"/>
</dbReference>
<dbReference type="AlphaFoldDB" id="A0A939GV54"/>
<proteinExistence type="inferred from homology"/>
<evidence type="ECO:0000256" key="2">
    <source>
        <dbReference type="ARBA" id="ARBA00022448"/>
    </source>
</evidence>
<dbReference type="PANTHER" id="PTHR43776">
    <property type="entry name" value="TRANSPORT ATP-BINDING PROTEIN"/>
    <property type="match status" value="1"/>
</dbReference>
<dbReference type="InterPro" id="IPR027417">
    <property type="entry name" value="P-loop_NTPase"/>
</dbReference>
<keyword evidence="4" id="KW-0547">Nucleotide-binding</keyword>
<dbReference type="Gene3D" id="3.40.50.300">
    <property type="entry name" value="P-loop containing nucleotide triphosphate hydrolases"/>
    <property type="match status" value="1"/>
</dbReference>
<dbReference type="Pfam" id="PF00005">
    <property type="entry name" value="ABC_tran"/>
    <property type="match status" value="1"/>
</dbReference>
<evidence type="ECO:0000256" key="5">
    <source>
        <dbReference type="ARBA" id="ARBA00022840"/>
    </source>
</evidence>
<comment type="similarity">
    <text evidence="1">Belongs to the ABC transporter superfamily.</text>
</comment>
<dbReference type="GO" id="GO:0016887">
    <property type="term" value="F:ATP hydrolysis activity"/>
    <property type="evidence" value="ECO:0007669"/>
    <property type="project" value="InterPro"/>
</dbReference>
<dbReference type="GO" id="GO:0055085">
    <property type="term" value="P:transmembrane transport"/>
    <property type="evidence" value="ECO:0007669"/>
    <property type="project" value="UniProtKB-ARBA"/>
</dbReference>
<organism evidence="7 8">
    <name type="scientific">Comamonas denitrificans</name>
    <dbReference type="NCBI Taxonomy" id="117506"/>
    <lineage>
        <taxon>Bacteria</taxon>
        <taxon>Pseudomonadati</taxon>
        <taxon>Pseudomonadota</taxon>
        <taxon>Betaproteobacteria</taxon>
        <taxon>Burkholderiales</taxon>
        <taxon>Comamonadaceae</taxon>
        <taxon>Comamonas</taxon>
    </lineage>
</organism>
<keyword evidence="2" id="KW-0813">Transport</keyword>
<dbReference type="InterPro" id="IPR003439">
    <property type="entry name" value="ABC_transporter-like_ATP-bd"/>
</dbReference>
<dbReference type="SUPFAM" id="SSF52540">
    <property type="entry name" value="P-loop containing nucleoside triphosphate hydrolases"/>
    <property type="match status" value="1"/>
</dbReference>
<dbReference type="InterPro" id="IPR017871">
    <property type="entry name" value="ABC_transporter-like_CS"/>
</dbReference>
<evidence type="ECO:0000313" key="7">
    <source>
        <dbReference type="EMBL" id="MBO1249590.1"/>
    </source>
</evidence>
<dbReference type="GO" id="GO:0005524">
    <property type="term" value="F:ATP binding"/>
    <property type="evidence" value="ECO:0007669"/>
    <property type="project" value="UniProtKB-KW"/>
</dbReference>
<dbReference type="PROSITE" id="PS00211">
    <property type="entry name" value="ABC_TRANSPORTER_1"/>
    <property type="match status" value="1"/>
</dbReference>
<evidence type="ECO:0000313" key="8">
    <source>
        <dbReference type="Proteomes" id="UP000664731"/>
    </source>
</evidence>
<dbReference type="CDD" id="cd03257">
    <property type="entry name" value="ABC_NikE_OppD_transporters"/>
    <property type="match status" value="1"/>
</dbReference>
<feature type="domain" description="ABC transporter" evidence="6">
    <location>
        <begin position="11"/>
        <end position="261"/>
    </location>
</feature>
<comment type="caution">
    <text evidence="7">The sequence shown here is derived from an EMBL/GenBank/DDBJ whole genome shotgun (WGS) entry which is preliminary data.</text>
</comment>
<evidence type="ECO:0000256" key="3">
    <source>
        <dbReference type="ARBA" id="ARBA00022475"/>
    </source>
</evidence>
<dbReference type="SMART" id="SM00382">
    <property type="entry name" value="AAA"/>
    <property type="match status" value="1"/>
</dbReference>
<dbReference type="PROSITE" id="PS50893">
    <property type="entry name" value="ABC_TRANSPORTER_2"/>
    <property type="match status" value="1"/>
</dbReference>
<dbReference type="InterPro" id="IPR050319">
    <property type="entry name" value="ABC_transp_ATP-bind"/>
</dbReference>
<dbReference type="Proteomes" id="UP000664731">
    <property type="component" value="Unassembled WGS sequence"/>
</dbReference>
<keyword evidence="5 7" id="KW-0067">ATP-binding</keyword>
<keyword evidence="3" id="KW-1003">Cell membrane</keyword>
<evidence type="ECO:0000256" key="1">
    <source>
        <dbReference type="ARBA" id="ARBA00005417"/>
    </source>
</evidence>
<protein>
    <submittedName>
        <fullName evidence="7">ABC transporter ATP-binding protein</fullName>
    </submittedName>
</protein>
<keyword evidence="8" id="KW-1185">Reference proteome</keyword>
<keyword evidence="3" id="KW-0472">Membrane</keyword>
<evidence type="ECO:0000259" key="6">
    <source>
        <dbReference type="PROSITE" id="PS50893"/>
    </source>
</evidence>
<gene>
    <name evidence="7" type="ORF">J1777_07065</name>
</gene>
<accession>A0A939GV54</accession>
<reference evidence="7" key="1">
    <citation type="submission" date="2021-03" db="EMBL/GenBank/DDBJ databases">
        <title>Comamonas denitrificans.</title>
        <authorList>
            <person name="Finster K."/>
        </authorList>
    </citation>
    <scope>NUCLEOTIDE SEQUENCE</scope>
    <source>
        <strain evidence="7">MM2021_4</strain>
    </source>
</reference>
<sequence>MDLHDLPPPLLQVRQLCKSYPAPRRHWLALPAQQRVLNNVDFELHAGRCLGLVGASGSGKSTLARLILVLESPTSGQVLLDGQDLHRLPAAALRPLRQHMAMVFQDPATALNPRRSVGWSIAEPLTAHGNLAPADIAQRVAQALEHVGLHPHDAQRYPHSFSGGQRQRIAIARAIITRPRLLVLDEPVSALDVSVQAQVLNVLLQLQQELGLAYLLISHDLAVISHLCHHMLVLHAGEVVESGSPQQLQRAAHDPITQALLRSVPTITPGAARQRYAAHHNQ</sequence>
<dbReference type="PANTHER" id="PTHR43776:SF7">
    <property type="entry name" value="D,D-DIPEPTIDE TRANSPORT ATP-BINDING PROTEIN DDPF-RELATED"/>
    <property type="match status" value="1"/>
</dbReference>
<dbReference type="RefSeq" id="WP_207575110.1">
    <property type="nucleotide sequence ID" value="NZ_JAFNME010000012.1"/>
</dbReference>
<dbReference type="EMBL" id="JAFNME010000012">
    <property type="protein sequence ID" value="MBO1249590.1"/>
    <property type="molecule type" value="Genomic_DNA"/>
</dbReference>
<name>A0A939GV54_9BURK</name>